<sequence length="574" mass="64297">MKQSKLLIPTIKEVPSDAEALSHKMMLRAGYVKQISAGMYAYLPLAFRVLKKIEKIIREEMDQIDAAEMLVPAVIPAELWQESGRYVTYGPTMFKLQDRHERDFILGPTHEETFTAIIRDSLKSYKKLPLTLYQIQMKYRDENRPRFGLLRGREFLMFDGYSFHADDQSLNKVYTQMEGAYQKIFERCGLNFRAIIGDAGAMGGNDSKEYMAIADIGEDTIAYSDESGYAANLEMARNLRNVKPSHEPERELEKVSTPGAKSVEQVAELLKVETGAVIKTLLVLADQEPVIVLLRGTDELNEVKLTNFLGAADVRLATDAEAVQYLGADFGSLGPVAIPKEIRVIADLDIEKMRNSVVGANENDFHLINVNVGRDFEVADYTDLRLVKAGELSPDGEGRLKFTRGIEIGHIFKLGTRYSDSLKADVLDSNGRQIPVIMGCYGIGVSRLLSAIIEQNCDENGIIWPRNIAPFDVHVVPVNVKQEIQVKLAEKITTQLEEAGYSVLLDDRKERPGVKFADSDLMGMPVRVTVGKKAEEGIVEVKLRRNGETVEVRPEELENAISILLKQEKKEKIL</sequence>
<keyword evidence="7 10" id="KW-0648">Protein biosynthesis</keyword>
<dbReference type="InterPro" id="IPR004154">
    <property type="entry name" value="Anticodon-bd"/>
</dbReference>
<accession>A0A0R1V2N0</accession>
<dbReference type="STRING" id="1423801.FD50_GL000107"/>
<keyword evidence="3 10" id="KW-0963">Cytoplasm</keyword>
<dbReference type="InterPro" id="IPR002314">
    <property type="entry name" value="aa-tRNA-synt_IIb"/>
</dbReference>
<dbReference type="RefSeq" id="WP_054756359.1">
    <property type="nucleotide sequence ID" value="NZ_AZFQ01000026.1"/>
</dbReference>
<dbReference type="GO" id="GO:0005524">
    <property type="term" value="F:ATP binding"/>
    <property type="evidence" value="ECO:0007669"/>
    <property type="project" value="UniProtKB-UniRule"/>
</dbReference>
<dbReference type="NCBIfam" id="TIGR00409">
    <property type="entry name" value="proS_fam_II"/>
    <property type="match status" value="1"/>
</dbReference>
<dbReference type="Pfam" id="PF04073">
    <property type="entry name" value="tRNA_edit"/>
    <property type="match status" value="1"/>
</dbReference>
<comment type="subcellular location">
    <subcellularLocation>
        <location evidence="1 10">Cytoplasm</location>
    </subcellularLocation>
</comment>
<dbReference type="CDD" id="cd00861">
    <property type="entry name" value="ProRS_anticodon_short"/>
    <property type="match status" value="1"/>
</dbReference>
<dbReference type="InterPro" id="IPR036621">
    <property type="entry name" value="Anticodon-bd_dom_sf"/>
</dbReference>
<dbReference type="Gene3D" id="3.30.930.10">
    <property type="entry name" value="Bira Bifunctional Protein, Domain 2"/>
    <property type="match status" value="2"/>
</dbReference>
<dbReference type="GO" id="GO:0140096">
    <property type="term" value="F:catalytic activity, acting on a protein"/>
    <property type="evidence" value="ECO:0007669"/>
    <property type="project" value="UniProtKB-ARBA"/>
</dbReference>
<dbReference type="CDD" id="cd04334">
    <property type="entry name" value="ProRS-INS"/>
    <property type="match status" value="1"/>
</dbReference>
<dbReference type="InterPro" id="IPR006195">
    <property type="entry name" value="aa-tRNA-synth_II"/>
</dbReference>
<evidence type="ECO:0000256" key="5">
    <source>
        <dbReference type="ARBA" id="ARBA00022741"/>
    </source>
</evidence>
<dbReference type="InterPro" id="IPR007214">
    <property type="entry name" value="YbaK/aa-tRNA-synth-assoc-dom"/>
</dbReference>
<dbReference type="GeneID" id="98307572"/>
<dbReference type="CDD" id="cd00779">
    <property type="entry name" value="ProRS_core_prok"/>
    <property type="match status" value="1"/>
</dbReference>
<evidence type="ECO:0000256" key="7">
    <source>
        <dbReference type="ARBA" id="ARBA00022917"/>
    </source>
</evidence>
<dbReference type="Pfam" id="PF03129">
    <property type="entry name" value="HGTP_anticodon"/>
    <property type="match status" value="1"/>
</dbReference>
<dbReference type="InterPro" id="IPR045864">
    <property type="entry name" value="aa-tRNA-synth_II/BPL/LPL"/>
</dbReference>
<dbReference type="HAMAP" id="MF_01569">
    <property type="entry name" value="Pro_tRNA_synth_type1"/>
    <property type="match status" value="1"/>
</dbReference>
<dbReference type="PANTHER" id="PTHR42753">
    <property type="entry name" value="MITOCHONDRIAL RIBOSOME PROTEIN L39/PROLYL-TRNA LIGASE FAMILY MEMBER"/>
    <property type="match status" value="1"/>
</dbReference>
<dbReference type="Gene3D" id="3.40.50.800">
    <property type="entry name" value="Anticodon-binding domain"/>
    <property type="match status" value="1"/>
</dbReference>
<evidence type="ECO:0000256" key="6">
    <source>
        <dbReference type="ARBA" id="ARBA00022840"/>
    </source>
</evidence>
<evidence type="ECO:0000256" key="3">
    <source>
        <dbReference type="ARBA" id="ARBA00022490"/>
    </source>
</evidence>
<keyword evidence="13" id="KW-1185">Reference proteome</keyword>
<dbReference type="SUPFAM" id="SSF52954">
    <property type="entry name" value="Class II aaRS ABD-related"/>
    <property type="match status" value="1"/>
</dbReference>
<proteinExistence type="inferred from homology"/>
<evidence type="ECO:0000256" key="8">
    <source>
        <dbReference type="ARBA" id="ARBA00023146"/>
    </source>
</evidence>
<dbReference type="InterPro" id="IPR002316">
    <property type="entry name" value="Pro-tRNA-ligase_IIa"/>
</dbReference>
<dbReference type="EC" id="6.1.1.15" evidence="10"/>
<name>A0A0R1V2N0_9LACO</name>
<dbReference type="InterPro" id="IPR050062">
    <property type="entry name" value="Pro-tRNA_synthetase"/>
</dbReference>
<dbReference type="PANTHER" id="PTHR42753:SF2">
    <property type="entry name" value="PROLINE--TRNA LIGASE"/>
    <property type="match status" value="1"/>
</dbReference>
<dbReference type="PROSITE" id="PS50862">
    <property type="entry name" value="AA_TRNA_LIGASE_II"/>
    <property type="match status" value="1"/>
</dbReference>
<dbReference type="AlphaFoldDB" id="A0A0R1V2N0"/>
<dbReference type="GO" id="GO:0016740">
    <property type="term" value="F:transferase activity"/>
    <property type="evidence" value="ECO:0007669"/>
    <property type="project" value="UniProtKB-ARBA"/>
</dbReference>
<comment type="similarity">
    <text evidence="10">Belongs to the class-II aminoacyl-tRNA synthetase family. ProS type 1 subfamily.</text>
</comment>
<dbReference type="PRINTS" id="PR01046">
    <property type="entry name" value="TRNASYNTHPRO"/>
</dbReference>
<dbReference type="GO" id="GO:0006433">
    <property type="term" value="P:prolyl-tRNA aminoacylation"/>
    <property type="evidence" value="ECO:0007669"/>
    <property type="project" value="UniProtKB-UniRule"/>
</dbReference>
<dbReference type="PATRIC" id="fig|1423801.4.peg.109"/>
<dbReference type="SUPFAM" id="SSF55681">
    <property type="entry name" value="Class II aaRS and biotin synthetases"/>
    <property type="match status" value="1"/>
</dbReference>
<evidence type="ECO:0000256" key="4">
    <source>
        <dbReference type="ARBA" id="ARBA00022598"/>
    </source>
</evidence>
<dbReference type="GO" id="GO:0005829">
    <property type="term" value="C:cytosol"/>
    <property type="evidence" value="ECO:0007669"/>
    <property type="project" value="TreeGrafter"/>
</dbReference>
<dbReference type="InterPro" id="IPR004500">
    <property type="entry name" value="Pro-tRNA-synth_IIa_bac-type"/>
</dbReference>
<comment type="catalytic activity">
    <reaction evidence="9 10">
        <text>tRNA(Pro) + L-proline + ATP = L-prolyl-tRNA(Pro) + AMP + diphosphate</text>
        <dbReference type="Rhea" id="RHEA:14305"/>
        <dbReference type="Rhea" id="RHEA-COMP:9700"/>
        <dbReference type="Rhea" id="RHEA-COMP:9702"/>
        <dbReference type="ChEBI" id="CHEBI:30616"/>
        <dbReference type="ChEBI" id="CHEBI:33019"/>
        <dbReference type="ChEBI" id="CHEBI:60039"/>
        <dbReference type="ChEBI" id="CHEBI:78442"/>
        <dbReference type="ChEBI" id="CHEBI:78532"/>
        <dbReference type="ChEBI" id="CHEBI:456215"/>
        <dbReference type="EC" id="6.1.1.15"/>
    </reaction>
</comment>
<organism evidence="12 13">
    <name type="scientific">Liquorilactobacillus satsumensis DSM 16230 = JCM 12392</name>
    <dbReference type="NCBI Taxonomy" id="1423801"/>
    <lineage>
        <taxon>Bacteria</taxon>
        <taxon>Bacillati</taxon>
        <taxon>Bacillota</taxon>
        <taxon>Bacilli</taxon>
        <taxon>Lactobacillales</taxon>
        <taxon>Lactobacillaceae</taxon>
        <taxon>Liquorilactobacillus</taxon>
    </lineage>
</organism>
<comment type="caution">
    <text evidence="12">The sequence shown here is derived from an EMBL/GenBank/DDBJ whole genome shotgun (WGS) entry which is preliminary data.</text>
</comment>
<dbReference type="NCBIfam" id="NF006625">
    <property type="entry name" value="PRK09194.1"/>
    <property type="match status" value="1"/>
</dbReference>
<gene>
    <name evidence="10" type="primary">proS</name>
    <name evidence="12" type="ORF">FD50_GL000107</name>
</gene>
<keyword evidence="8 10" id="KW-0030">Aminoacyl-tRNA synthetase</keyword>
<keyword evidence="4 10" id="KW-0436">Ligase</keyword>
<dbReference type="GO" id="GO:0002161">
    <property type="term" value="F:aminoacyl-tRNA deacylase activity"/>
    <property type="evidence" value="ECO:0007669"/>
    <property type="project" value="InterPro"/>
</dbReference>
<dbReference type="OrthoDB" id="9809052at2"/>
<dbReference type="InterPro" id="IPR044140">
    <property type="entry name" value="ProRS_anticodon_short"/>
</dbReference>
<keyword evidence="5 10" id="KW-0547">Nucleotide-binding</keyword>
<comment type="function">
    <text evidence="10">Catalyzes the attachment of proline to tRNA(Pro) in a two-step reaction: proline is first activated by ATP to form Pro-AMP and then transferred to the acceptor end of tRNA(Pro). As ProRS can inadvertently accommodate and process non-cognate amino acids such as alanine and cysteine, to avoid such errors it has two additional distinct editing activities against alanine. One activity is designated as 'pretransfer' editing and involves the tRNA(Pro)-independent hydrolysis of activated Ala-AMP. The other activity is designated 'posttransfer' editing and involves deacylation of mischarged Ala-tRNA(Pro). The misacylated Cys-tRNA(Pro) is not edited by ProRS.</text>
</comment>
<evidence type="ECO:0000256" key="10">
    <source>
        <dbReference type="HAMAP-Rule" id="MF_01569"/>
    </source>
</evidence>
<dbReference type="InterPro" id="IPR023717">
    <property type="entry name" value="Pro-tRNA-Synthase_IIa_type1"/>
</dbReference>
<comment type="subunit">
    <text evidence="2 10">Homodimer.</text>
</comment>
<evidence type="ECO:0000256" key="9">
    <source>
        <dbReference type="ARBA" id="ARBA00047671"/>
    </source>
</evidence>
<reference evidence="12 13" key="1">
    <citation type="journal article" date="2015" name="Genome Announc.">
        <title>Expanding the biotechnology potential of lactobacilli through comparative genomics of 213 strains and associated genera.</title>
        <authorList>
            <person name="Sun Z."/>
            <person name="Harris H.M."/>
            <person name="McCann A."/>
            <person name="Guo C."/>
            <person name="Argimon S."/>
            <person name="Zhang W."/>
            <person name="Yang X."/>
            <person name="Jeffery I.B."/>
            <person name="Cooney J.C."/>
            <person name="Kagawa T.F."/>
            <person name="Liu W."/>
            <person name="Song Y."/>
            <person name="Salvetti E."/>
            <person name="Wrobel A."/>
            <person name="Rasinkangas P."/>
            <person name="Parkhill J."/>
            <person name="Rea M.C."/>
            <person name="O'Sullivan O."/>
            <person name="Ritari J."/>
            <person name="Douillard F.P."/>
            <person name="Paul Ross R."/>
            <person name="Yang R."/>
            <person name="Briner A.E."/>
            <person name="Felis G.E."/>
            <person name="de Vos W.M."/>
            <person name="Barrangou R."/>
            <person name="Klaenhammer T.R."/>
            <person name="Caufield P.W."/>
            <person name="Cui Y."/>
            <person name="Zhang H."/>
            <person name="O'Toole P.W."/>
        </authorList>
    </citation>
    <scope>NUCLEOTIDE SEQUENCE [LARGE SCALE GENOMIC DNA]</scope>
    <source>
        <strain evidence="12 13">DSM 16230</strain>
    </source>
</reference>
<dbReference type="EMBL" id="AZFQ01000026">
    <property type="protein sequence ID" value="KRL99412.1"/>
    <property type="molecule type" value="Genomic_DNA"/>
</dbReference>
<evidence type="ECO:0000313" key="12">
    <source>
        <dbReference type="EMBL" id="KRL99412.1"/>
    </source>
</evidence>
<dbReference type="InterPro" id="IPR036754">
    <property type="entry name" value="YbaK/aa-tRNA-synt-asso_dom_sf"/>
</dbReference>
<dbReference type="FunFam" id="3.40.50.800:FF:000011">
    <property type="entry name" value="Proline--tRNA ligase"/>
    <property type="match status" value="1"/>
</dbReference>
<dbReference type="Proteomes" id="UP000051166">
    <property type="component" value="Unassembled WGS sequence"/>
</dbReference>
<feature type="domain" description="Aminoacyl-transfer RNA synthetases class-II family profile" evidence="11">
    <location>
        <begin position="38"/>
        <end position="465"/>
    </location>
</feature>
<dbReference type="InterPro" id="IPR033730">
    <property type="entry name" value="ProRS_core_prok"/>
</dbReference>
<evidence type="ECO:0000313" key="13">
    <source>
        <dbReference type="Proteomes" id="UP000051166"/>
    </source>
</evidence>
<evidence type="ECO:0000256" key="1">
    <source>
        <dbReference type="ARBA" id="ARBA00004496"/>
    </source>
</evidence>
<comment type="domain">
    <text evidence="10">Consists of three domains: the N-terminal catalytic domain, the editing domain and the C-terminal anticodon-binding domain.</text>
</comment>
<protein>
    <recommendedName>
        <fullName evidence="10">Proline--tRNA ligase</fullName>
        <ecNumber evidence="10">6.1.1.15</ecNumber>
    </recommendedName>
    <alternativeName>
        <fullName evidence="10">Prolyl-tRNA synthetase</fullName>
        <shortName evidence="10">ProRS</shortName>
    </alternativeName>
</protein>
<dbReference type="SUPFAM" id="SSF55826">
    <property type="entry name" value="YbaK/ProRS associated domain"/>
    <property type="match status" value="1"/>
</dbReference>
<evidence type="ECO:0000256" key="2">
    <source>
        <dbReference type="ARBA" id="ARBA00011738"/>
    </source>
</evidence>
<keyword evidence="6 10" id="KW-0067">ATP-binding</keyword>
<dbReference type="GO" id="GO:0004827">
    <property type="term" value="F:proline-tRNA ligase activity"/>
    <property type="evidence" value="ECO:0007669"/>
    <property type="project" value="UniProtKB-UniRule"/>
</dbReference>
<dbReference type="Pfam" id="PF00587">
    <property type="entry name" value="tRNA-synt_2b"/>
    <property type="match status" value="1"/>
</dbReference>
<evidence type="ECO:0000259" key="11">
    <source>
        <dbReference type="PROSITE" id="PS50862"/>
    </source>
</evidence>